<dbReference type="RefSeq" id="WP_244489486.1">
    <property type="nucleotide sequence ID" value="NZ_CP068180.1"/>
</dbReference>
<organism evidence="1 2">
    <name type="scientific">Acinetobacter ursingii</name>
    <dbReference type="NCBI Taxonomy" id="108980"/>
    <lineage>
        <taxon>Bacteria</taxon>
        <taxon>Pseudomonadati</taxon>
        <taxon>Pseudomonadota</taxon>
        <taxon>Gammaproteobacteria</taxon>
        <taxon>Moraxellales</taxon>
        <taxon>Moraxellaceae</taxon>
        <taxon>Acinetobacter</taxon>
    </lineage>
</organism>
<reference evidence="1" key="1">
    <citation type="journal article" date="2022" name="J Glob Antimicrob Resist">
        <title>Comparative analysis of IMP-4- and OXA-58-containing plasmids of three carbapenemase-producing Acinetobacter ursingii strains in the Netherlands.</title>
        <authorList>
            <person name="Hendrickx A.P.A."/>
            <person name="Schade R.P."/>
            <person name="Landman F."/>
            <person name="Bosch T."/>
            <person name="Schouls L.M."/>
            <person name="van Dijk K."/>
        </authorList>
    </citation>
    <scope>NUCLEOTIDE SEQUENCE</scope>
    <source>
        <strain evidence="1">RIVM_C010761</strain>
    </source>
</reference>
<sequence length="50" mass="5261">MGKAAARANDSLSCGCKLLPKQNLVVQENGGRITKTSQLKNSNATLSSQK</sequence>
<evidence type="ECO:0000313" key="2">
    <source>
        <dbReference type="Proteomes" id="UP001164081"/>
    </source>
</evidence>
<dbReference type="AlphaFoldDB" id="A0AA46PB20"/>
<protein>
    <recommendedName>
        <fullName evidence="3">PAAR domain-containing protein</fullName>
    </recommendedName>
</protein>
<gene>
    <name evidence="1" type="ORF">LSO58_16255</name>
</gene>
<name>A0AA46PB20_9GAMM</name>
<accession>A0AA46PB20</accession>
<dbReference type="EMBL" id="CP089044">
    <property type="protein sequence ID" value="UYF77043.1"/>
    <property type="molecule type" value="Genomic_DNA"/>
</dbReference>
<evidence type="ECO:0000313" key="1">
    <source>
        <dbReference type="EMBL" id="UYF77043.1"/>
    </source>
</evidence>
<dbReference type="Proteomes" id="UP001164081">
    <property type="component" value="Chromosome"/>
</dbReference>
<evidence type="ECO:0008006" key="3">
    <source>
        <dbReference type="Google" id="ProtNLM"/>
    </source>
</evidence>
<proteinExistence type="predicted"/>